<dbReference type="PROSITE" id="PS00108">
    <property type="entry name" value="PROTEIN_KINASE_ST"/>
    <property type="match status" value="1"/>
</dbReference>
<evidence type="ECO:0000313" key="5">
    <source>
        <dbReference type="EMBL" id="MCL6272077.1"/>
    </source>
</evidence>
<dbReference type="InterPro" id="IPR000719">
    <property type="entry name" value="Prot_kinase_dom"/>
</dbReference>
<feature type="domain" description="Protein kinase" evidence="4">
    <location>
        <begin position="87"/>
        <end position="364"/>
    </location>
</feature>
<dbReference type="Proteomes" id="UP001203338">
    <property type="component" value="Unassembled WGS sequence"/>
</dbReference>
<keyword evidence="6" id="KW-1185">Reference proteome</keyword>
<dbReference type="Gene3D" id="1.10.510.10">
    <property type="entry name" value="Transferase(Phosphotransferase) domain 1"/>
    <property type="match status" value="1"/>
</dbReference>
<protein>
    <submittedName>
        <fullName evidence="5">Protein kinase</fullName>
    </submittedName>
</protein>
<dbReference type="PANTHER" id="PTHR48011:SF4">
    <property type="entry name" value="MITOGEN-ACTIVATED PROTEIN KINASE KINASE KINASE 19"/>
    <property type="match status" value="1"/>
</dbReference>
<sequence length="383" mass="43029">MLGSMRLRNMVNAFQSPIKRLRETGSKDQTKLFIGNSSFYNPITVSEKQLTQEMGNSGFNVRLGERNVLIVEANDHAVPANLPNIEELGDDLLGRGSNGYAHRGRLFGEEVVFKRCYVFERSLLGVHSLEHETRVLSALRGAEKNHDGVQHLPKIICSGVDQNNIPYLAMAYRSGETLSQHIQSRNLSKRHICHIMMGIGEGLDLLGKYGIIHQDIKSDNILIDRETGNAVIIDLGEATAFRGIASTNEWQQLSGCPIIHPPEYYNGVAVPASDVWSAALLFAEYVLTPDEYRDFCVRLNNLIVNPPQSDPKVQKLIEEYFAKYEKCEGKHSWNPCQIMQHLLRCAIYMRPDARGLVSTFQTALCDLGDIENFSRRVSLEPEA</sequence>
<dbReference type="InterPro" id="IPR011009">
    <property type="entry name" value="Kinase-like_dom_sf"/>
</dbReference>
<feature type="binding site" evidence="3">
    <location>
        <position position="114"/>
    </location>
    <ligand>
        <name>ATP</name>
        <dbReference type="ChEBI" id="CHEBI:30616"/>
    </ligand>
</feature>
<keyword evidence="5" id="KW-0418">Kinase</keyword>
<dbReference type="InterPro" id="IPR017441">
    <property type="entry name" value="Protein_kinase_ATP_BS"/>
</dbReference>
<keyword evidence="2 3" id="KW-0067">ATP-binding</keyword>
<proteinExistence type="predicted"/>
<reference evidence="5 6" key="1">
    <citation type="submission" date="2022-05" db="EMBL/GenBank/DDBJ databases">
        <authorList>
            <person name="Park J.-S."/>
        </authorList>
    </citation>
    <scope>NUCLEOTIDE SEQUENCE [LARGE SCALE GENOMIC DNA]</scope>
    <source>
        <strain evidence="5 6">2012CJ34-2</strain>
    </source>
</reference>
<gene>
    <name evidence="5" type="ORF">M3P05_19325</name>
</gene>
<dbReference type="PROSITE" id="PS00107">
    <property type="entry name" value="PROTEIN_KINASE_ATP"/>
    <property type="match status" value="1"/>
</dbReference>
<dbReference type="Pfam" id="PF00069">
    <property type="entry name" value="Pkinase"/>
    <property type="match status" value="1"/>
</dbReference>
<keyword evidence="1 3" id="KW-0547">Nucleotide-binding</keyword>
<dbReference type="PROSITE" id="PS50011">
    <property type="entry name" value="PROTEIN_KINASE_DOM"/>
    <property type="match status" value="1"/>
</dbReference>
<evidence type="ECO:0000259" key="4">
    <source>
        <dbReference type="PROSITE" id="PS50011"/>
    </source>
</evidence>
<dbReference type="PANTHER" id="PTHR48011">
    <property type="entry name" value="CCR4-NOT TRANSCRIPTIONAL COMPLEX SUBUNIT CAF120-RELATED"/>
    <property type="match status" value="1"/>
</dbReference>
<dbReference type="SMART" id="SM00220">
    <property type="entry name" value="S_TKc"/>
    <property type="match status" value="1"/>
</dbReference>
<evidence type="ECO:0000313" key="6">
    <source>
        <dbReference type="Proteomes" id="UP001203338"/>
    </source>
</evidence>
<dbReference type="EMBL" id="JAMFLX010000044">
    <property type="protein sequence ID" value="MCL6272077.1"/>
    <property type="molecule type" value="Genomic_DNA"/>
</dbReference>
<comment type="caution">
    <text evidence="5">The sequence shown here is derived from an EMBL/GenBank/DDBJ whole genome shotgun (WGS) entry which is preliminary data.</text>
</comment>
<name>A0ABT0PMW1_9GAMM</name>
<dbReference type="InterPro" id="IPR052751">
    <property type="entry name" value="Plant_MAPKKK"/>
</dbReference>
<dbReference type="SUPFAM" id="SSF56112">
    <property type="entry name" value="Protein kinase-like (PK-like)"/>
    <property type="match status" value="1"/>
</dbReference>
<evidence type="ECO:0000256" key="3">
    <source>
        <dbReference type="PROSITE-ProRule" id="PRU10141"/>
    </source>
</evidence>
<organism evidence="5 6">
    <name type="scientific">Parendozoicomonas callyspongiae</name>
    <dbReference type="NCBI Taxonomy" id="2942213"/>
    <lineage>
        <taxon>Bacteria</taxon>
        <taxon>Pseudomonadati</taxon>
        <taxon>Pseudomonadota</taxon>
        <taxon>Gammaproteobacteria</taxon>
        <taxon>Oceanospirillales</taxon>
        <taxon>Endozoicomonadaceae</taxon>
        <taxon>Parendozoicomonas</taxon>
    </lineage>
</organism>
<accession>A0ABT0PMW1</accession>
<evidence type="ECO:0000256" key="2">
    <source>
        <dbReference type="ARBA" id="ARBA00022840"/>
    </source>
</evidence>
<keyword evidence="5" id="KW-0808">Transferase</keyword>
<evidence type="ECO:0000256" key="1">
    <source>
        <dbReference type="ARBA" id="ARBA00022741"/>
    </source>
</evidence>
<dbReference type="InterPro" id="IPR008271">
    <property type="entry name" value="Ser/Thr_kinase_AS"/>
</dbReference>
<dbReference type="RefSeq" id="WP_249701758.1">
    <property type="nucleotide sequence ID" value="NZ_JAMFLX010000044.1"/>
</dbReference>
<dbReference type="GO" id="GO:0016301">
    <property type="term" value="F:kinase activity"/>
    <property type="evidence" value="ECO:0007669"/>
    <property type="project" value="UniProtKB-KW"/>
</dbReference>